<dbReference type="GO" id="GO:0004672">
    <property type="term" value="F:protein kinase activity"/>
    <property type="evidence" value="ECO:0007669"/>
    <property type="project" value="InterPro"/>
</dbReference>
<evidence type="ECO:0000256" key="1">
    <source>
        <dbReference type="SAM" id="MobiDB-lite"/>
    </source>
</evidence>
<comment type="caution">
    <text evidence="3">The sequence shown here is derived from an EMBL/GenBank/DDBJ whole genome shotgun (WGS) entry which is preliminary data.</text>
</comment>
<dbReference type="PANTHER" id="PTHR38248">
    <property type="entry name" value="FUNK1 6"/>
    <property type="match status" value="1"/>
</dbReference>
<sequence length="917" mass="105112">MKPGFGVDHIYDSCIKEKILTKRRGSKEYTWKGVRKNLKGVKAHKTRFINIFRAVTGVAQRDTSRSTSPNVTPTCFGILDDDSEMGPGGSEDNDQDSVIYLESTFENKSDVSEERRLCATSFGFHFKSSKEGTYDNIQRVLHRLTTTMHIDPCRRFVLGATIEDTSMRLWFCNRSMVITSEQFDINRETKILIRLILCLAFAENVDMGWDPTIRSEYRGNERLFDIELCGKLYKTVSSNILSQRREDSISSFGTRVYKAYRADDVEEKEHLIIKDYWPPDYSETEDIRQKKMLDEITDSSERELVERTLLTPISCERVKVGDREDHTKETILRGVCPDGAYKVVLPYEQGDTEPILVTDPSLGDLRNLKDMALVLEHVIQALRVIHKAGWVHRDLSVGNLYLYVDPVSGEKRGLIGDFECAKKVGSGGRYDLGMGTPSFMSAEILAESYLYEKDAPLSKTESEIPQSLVDKEYGFWANYLHDLESVWWIVVWTITHFQKASDFELRSQAYELEREQKSLVNKKIFSVFEGYLERQKFLSDERTFNYYISRFQNSFPAIRHISRVMRSRLMFTYYKREYDLDETVPILVSDEYLLHDNFLEVLRSHPCEDIEIVPIEEPPLNNSNTIPYSKRSMGEEVAIGKGMGNDAENRDGQVVGIQAGTGIRDITDKKRKRGDLLSPGQYTKGRIEDEEGVEDHKAEDGKGSEAIVDDEGVITSQRVGNKRKRRELTHDVDNEASRPITRSRVAPLDTNRRVTRSMTKAMLNAKSLGDKGKATEANINSSQHHYPYLRNSSRANRYIMAVSSFLTIEPNEASTTVYADIAFPCHYPLKCPDTPKRLRITDNAEFNCSFVKLQRRALTEYIGGQVCAATVGYFFSRVLPPILPQFNIERIYGYCIDKGFLKIPEECEKYLNMSQTR</sequence>
<dbReference type="Proteomes" id="UP000217199">
    <property type="component" value="Unassembled WGS sequence"/>
</dbReference>
<dbReference type="Gene3D" id="1.10.510.10">
    <property type="entry name" value="Transferase(Phosphotransferase) domain 1"/>
    <property type="match status" value="1"/>
</dbReference>
<evidence type="ECO:0000313" key="4">
    <source>
        <dbReference type="Proteomes" id="UP000217199"/>
    </source>
</evidence>
<evidence type="ECO:0000259" key="2">
    <source>
        <dbReference type="PROSITE" id="PS50011"/>
    </source>
</evidence>
<dbReference type="OrthoDB" id="5584477at2759"/>
<organism evidence="3 4">
    <name type="scientific">Pyrrhoderma noxium</name>
    <dbReference type="NCBI Taxonomy" id="2282107"/>
    <lineage>
        <taxon>Eukaryota</taxon>
        <taxon>Fungi</taxon>
        <taxon>Dikarya</taxon>
        <taxon>Basidiomycota</taxon>
        <taxon>Agaricomycotina</taxon>
        <taxon>Agaricomycetes</taxon>
        <taxon>Hymenochaetales</taxon>
        <taxon>Hymenochaetaceae</taxon>
        <taxon>Pyrrhoderma</taxon>
    </lineage>
</organism>
<dbReference type="InterPro" id="IPR000719">
    <property type="entry name" value="Prot_kinase_dom"/>
</dbReference>
<dbReference type="InParanoid" id="A0A286UBD8"/>
<dbReference type="STRING" id="2282107.A0A286UBD8"/>
<dbReference type="EMBL" id="NBII01000007">
    <property type="protein sequence ID" value="PAV16869.1"/>
    <property type="molecule type" value="Genomic_DNA"/>
</dbReference>
<evidence type="ECO:0000313" key="3">
    <source>
        <dbReference type="EMBL" id="PAV16869.1"/>
    </source>
</evidence>
<accession>A0A286UBD8</accession>
<dbReference type="Pfam" id="PF17667">
    <property type="entry name" value="Pkinase_fungal"/>
    <property type="match status" value="2"/>
</dbReference>
<reference evidence="3 4" key="1">
    <citation type="journal article" date="2017" name="Mol. Ecol.">
        <title>Comparative and population genomic landscape of Phellinus noxius: A hypervariable fungus causing root rot in trees.</title>
        <authorList>
            <person name="Chung C.L."/>
            <person name="Lee T.J."/>
            <person name="Akiba M."/>
            <person name="Lee H.H."/>
            <person name="Kuo T.H."/>
            <person name="Liu D."/>
            <person name="Ke H.M."/>
            <person name="Yokoi T."/>
            <person name="Roa M.B."/>
            <person name="Lu M.J."/>
            <person name="Chang Y.Y."/>
            <person name="Ann P.J."/>
            <person name="Tsai J.N."/>
            <person name="Chen C.Y."/>
            <person name="Tzean S.S."/>
            <person name="Ota Y."/>
            <person name="Hattori T."/>
            <person name="Sahashi N."/>
            <person name="Liou R.F."/>
            <person name="Kikuchi T."/>
            <person name="Tsai I.J."/>
        </authorList>
    </citation>
    <scope>NUCLEOTIDE SEQUENCE [LARGE SCALE GENOMIC DNA]</scope>
    <source>
        <strain evidence="3 4">FFPRI411160</strain>
    </source>
</reference>
<dbReference type="GO" id="GO:0005524">
    <property type="term" value="F:ATP binding"/>
    <property type="evidence" value="ECO:0007669"/>
    <property type="project" value="InterPro"/>
</dbReference>
<feature type="compositionally biased region" description="Basic and acidic residues" evidence="1">
    <location>
        <begin position="694"/>
        <end position="703"/>
    </location>
</feature>
<dbReference type="AlphaFoldDB" id="A0A286UBD8"/>
<feature type="region of interest" description="Disordered" evidence="1">
    <location>
        <begin position="673"/>
        <end position="703"/>
    </location>
</feature>
<protein>
    <recommendedName>
        <fullName evidence="2">Protein kinase domain-containing protein</fullName>
    </recommendedName>
</protein>
<dbReference type="InterPro" id="IPR040976">
    <property type="entry name" value="Pkinase_fungal"/>
</dbReference>
<gene>
    <name evidence="3" type="ORF">PNOK_0693300</name>
</gene>
<feature type="domain" description="Protein kinase" evidence="2">
    <location>
        <begin position="241"/>
        <end position="571"/>
    </location>
</feature>
<keyword evidence="4" id="KW-1185">Reference proteome</keyword>
<dbReference type="SUPFAM" id="SSF56112">
    <property type="entry name" value="Protein kinase-like (PK-like)"/>
    <property type="match status" value="1"/>
</dbReference>
<dbReference type="InterPro" id="IPR011009">
    <property type="entry name" value="Kinase-like_dom_sf"/>
</dbReference>
<name>A0A286UBD8_9AGAM</name>
<proteinExistence type="predicted"/>
<dbReference type="PANTHER" id="PTHR38248:SF2">
    <property type="entry name" value="FUNK1 11"/>
    <property type="match status" value="1"/>
</dbReference>
<dbReference type="PROSITE" id="PS50011">
    <property type="entry name" value="PROTEIN_KINASE_DOM"/>
    <property type="match status" value="1"/>
</dbReference>